<feature type="binding site" evidence="16">
    <location>
        <position position="833"/>
    </location>
    <ligand>
        <name>Mn(2+)</name>
        <dbReference type="ChEBI" id="CHEBI:29035"/>
        <label>4</label>
    </ligand>
</feature>
<evidence type="ECO:0000256" key="4">
    <source>
        <dbReference type="ARBA" id="ARBA00022571"/>
    </source>
</evidence>
<organism evidence="18 19">
    <name type="scientific">Peribacillus loiseleuriae</name>
    <dbReference type="NCBI Taxonomy" id="1679170"/>
    <lineage>
        <taxon>Bacteria</taxon>
        <taxon>Bacillati</taxon>
        <taxon>Bacillota</taxon>
        <taxon>Bacilli</taxon>
        <taxon>Bacillales</taxon>
        <taxon>Bacillaceae</taxon>
        <taxon>Peribacillus</taxon>
    </lineage>
</organism>
<dbReference type="Gene3D" id="1.10.1030.10">
    <property type="entry name" value="Carbamoyl-phosphate synthetase, large subunit oligomerisation domain"/>
    <property type="match status" value="1"/>
</dbReference>
<dbReference type="NCBIfam" id="TIGR01369">
    <property type="entry name" value="CPSaseII_lrg"/>
    <property type="match status" value="1"/>
</dbReference>
<feature type="binding site" evidence="16">
    <location>
        <position position="747"/>
    </location>
    <ligand>
        <name>ATP</name>
        <dbReference type="ChEBI" id="CHEBI:30616"/>
        <label>2</label>
    </ligand>
</feature>
<feature type="binding site" evidence="16">
    <location>
        <position position="779"/>
    </location>
    <ligand>
        <name>ATP</name>
        <dbReference type="ChEBI" id="CHEBI:30616"/>
        <label>2</label>
    </ligand>
</feature>
<feature type="binding site" evidence="16">
    <location>
        <position position="169"/>
    </location>
    <ligand>
        <name>ATP</name>
        <dbReference type="ChEBI" id="CHEBI:30616"/>
        <label>1</label>
    </ligand>
</feature>
<feature type="binding site" evidence="16">
    <location>
        <position position="753"/>
    </location>
    <ligand>
        <name>ATP</name>
        <dbReference type="ChEBI" id="CHEBI:30616"/>
        <label>2</label>
    </ligand>
</feature>
<feature type="binding site" evidence="16">
    <location>
        <position position="298"/>
    </location>
    <ligand>
        <name>Mn(2+)</name>
        <dbReference type="ChEBI" id="CHEBI:29035"/>
        <label>1</label>
    </ligand>
</feature>
<keyword evidence="10 16" id="KW-0067">ATP-binding</keyword>
<dbReference type="Pfam" id="PF02787">
    <property type="entry name" value="CPSase_L_D3"/>
    <property type="match status" value="1"/>
</dbReference>
<keyword evidence="19" id="KW-1185">Reference proteome</keyword>
<comment type="catalytic activity">
    <reaction evidence="14 16">
        <text>hydrogencarbonate + NH4(+) + 2 ATP = carbamoyl phosphate + 2 ADP + phosphate + 2 H(+)</text>
        <dbReference type="Rhea" id="RHEA:18029"/>
        <dbReference type="ChEBI" id="CHEBI:15378"/>
        <dbReference type="ChEBI" id="CHEBI:17544"/>
        <dbReference type="ChEBI" id="CHEBI:28938"/>
        <dbReference type="ChEBI" id="CHEBI:30616"/>
        <dbReference type="ChEBI" id="CHEBI:43474"/>
        <dbReference type="ChEBI" id="CHEBI:58228"/>
        <dbReference type="ChEBI" id="CHEBI:456216"/>
        <dbReference type="EC" id="6.3.4.16"/>
    </reaction>
</comment>
<evidence type="ECO:0000256" key="3">
    <source>
        <dbReference type="ARBA" id="ARBA00009799"/>
    </source>
</evidence>
<dbReference type="InterPro" id="IPR013815">
    <property type="entry name" value="ATP_grasp_subdomain_1"/>
</dbReference>
<dbReference type="GO" id="GO:0005524">
    <property type="term" value="F:ATP binding"/>
    <property type="evidence" value="ECO:0007669"/>
    <property type="project" value="UniProtKB-UniRule"/>
</dbReference>
<evidence type="ECO:0000313" key="19">
    <source>
        <dbReference type="Proteomes" id="UP000037146"/>
    </source>
</evidence>
<feature type="binding site" evidence="16">
    <location>
        <position position="821"/>
    </location>
    <ligand>
        <name>Mg(2+)</name>
        <dbReference type="ChEBI" id="CHEBI:18420"/>
        <label>3</label>
    </ligand>
</feature>
<feature type="binding site" evidence="16">
    <location>
        <position position="300"/>
    </location>
    <ligand>
        <name>Mn(2+)</name>
        <dbReference type="ChEBI" id="CHEBI:29035"/>
        <label>2</label>
    </ligand>
</feature>
<comment type="subunit">
    <text evidence="16">Composed of two chains; the small (or glutamine) chain promotes the hydrolysis of glutamine to ammonia, which is used by the large (or ammonia) chain to synthesize carbamoyl phosphate. Tetramer of heterodimers (alpha,beta)4.</text>
</comment>
<dbReference type="SUPFAM" id="SSF52440">
    <property type="entry name" value="PreATP-grasp domain"/>
    <property type="match status" value="2"/>
</dbReference>
<feature type="binding site" evidence="16">
    <location>
        <position position="210"/>
    </location>
    <ligand>
        <name>ATP</name>
        <dbReference type="ChEBI" id="CHEBI:30616"/>
        <label>1</label>
    </ligand>
</feature>
<keyword evidence="7" id="KW-0479">Metal-binding</keyword>
<feature type="binding site" evidence="16">
    <location>
        <position position="749"/>
    </location>
    <ligand>
        <name>ATP</name>
        <dbReference type="ChEBI" id="CHEBI:30616"/>
        <label>2</label>
    </ligand>
</feature>
<evidence type="ECO:0000256" key="11">
    <source>
        <dbReference type="ARBA" id="ARBA00022842"/>
    </source>
</evidence>
<evidence type="ECO:0000256" key="7">
    <source>
        <dbReference type="ARBA" id="ARBA00022723"/>
    </source>
</evidence>
<dbReference type="GO" id="GO:0004088">
    <property type="term" value="F:carbamoyl-phosphate synthase (glutamine-hydrolyzing) activity"/>
    <property type="evidence" value="ECO:0007669"/>
    <property type="project" value="UniProtKB-UniRule"/>
</dbReference>
<dbReference type="GO" id="GO:0046872">
    <property type="term" value="F:metal ion binding"/>
    <property type="evidence" value="ECO:0007669"/>
    <property type="project" value="UniProtKB-KW"/>
</dbReference>
<dbReference type="PROSITE" id="PS50975">
    <property type="entry name" value="ATP_GRASP"/>
    <property type="match status" value="2"/>
</dbReference>
<dbReference type="Gene3D" id="3.30.1490.20">
    <property type="entry name" value="ATP-grasp fold, A domain"/>
    <property type="match status" value="1"/>
</dbReference>
<dbReference type="InterPro" id="IPR005483">
    <property type="entry name" value="CPSase_dom"/>
</dbReference>
<comment type="catalytic activity">
    <reaction evidence="15 16">
        <text>hydrogencarbonate + L-glutamine + 2 ATP + H2O = carbamoyl phosphate + L-glutamate + 2 ADP + phosphate + 2 H(+)</text>
        <dbReference type="Rhea" id="RHEA:18633"/>
        <dbReference type="ChEBI" id="CHEBI:15377"/>
        <dbReference type="ChEBI" id="CHEBI:15378"/>
        <dbReference type="ChEBI" id="CHEBI:17544"/>
        <dbReference type="ChEBI" id="CHEBI:29985"/>
        <dbReference type="ChEBI" id="CHEBI:30616"/>
        <dbReference type="ChEBI" id="CHEBI:43474"/>
        <dbReference type="ChEBI" id="CHEBI:58228"/>
        <dbReference type="ChEBI" id="CHEBI:58359"/>
        <dbReference type="ChEBI" id="CHEBI:456216"/>
        <dbReference type="EC" id="6.3.5.5"/>
    </reaction>
</comment>
<feature type="binding site" evidence="16">
    <location>
        <position position="215"/>
    </location>
    <ligand>
        <name>ATP</name>
        <dbReference type="ChEBI" id="CHEBI:30616"/>
        <label>1</label>
    </ligand>
</feature>
<dbReference type="OrthoDB" id="9804197at2"/>
<feature type="region of interest" description="Carboxyphosphate synthetic domain" evidence="16">
    <location>
        <begin position="1"/>
        <end position="401"/>
    </location>
</feature>
<dbReference type="FunFam" id="3.40.50.20:FF:000001">
    <property type="entry name" value="Carbamoyl-phosphate synthase large chain"/>
    <property type="match status" value="1"/>
</dbReference>
<evidence type="ECO:0000256" key="1">
    <source>
        <dbReference type="ARBA" id="ARBA00001936"/>
    </source>
</evidence>
<feature type="binding site" evidence="16">
    <location>
        <position position="780"/>
    </location>
    <ligand>
        <name>ATP</name>
        <dbReference type="ChEBI" id="CHEBI:30616"/>
        <label>2</label>
    </ligand>
</feature>
<feature type="binding site" evidence="16">
    <location>
        <position position="241"/>
    </location>
    <ligand>
        <name>ATP</name>
        <dbReference type="ChEBI" id="CHEBI:30616"/>
        <label>1</label>
    </ligand>
</feature>
<feature type="binding site" evidence="16">
    <location>
        <position position="298"/>
    </location>
    <ligand>
        <name>Mg(2+)</name>
        <dbReference type="ChEBI" id="CHEBI:18420"/>
        <label>2</label>
    </ligand>
</feature>
<comment type="function">
    <text evidence="16">Large subunit of the glutamine-dependent carbamoyl phosphate synthetase (CPSase). CPSase catalyzes the formation of carbamoyl phosphate from the ammonia moiety of glutamine, carbonate, and phosphate donated by ATP, constituting the first step of 2 biosynthetic pathways, one leading to arginine and/or urea and the other to pyrimidine nucleotides. The large subunit (synthetase) binds the substrates ammonia (free or transferred from glutamine from the small subunit), hydrogencarbonate and ATP and carries out an ATP-coupled ligase reaction, activating hydrogencarbonate by forming carboxy phosphate which reacts with ammonia to form carbamoyl phosphate.</text>
</comment>
<dbReference type="GO" id="GO:0044205">
    <property type="term" value="P:'de novo' UMP biosynthetic process"/>
    <property type="evidence" value="ECO:0007669"/>
    <property type="project" value="UniProtKB-UniRule"/>
</dbReference>
<evidence type="ECO:0000256" key="8">
    <source>
        <dbReference type="ARBA" id="ARBA00022737"/>
    </source>
</evidence>
<dbReference type="FunFam" id="3.30.470.20:FF:000026">
    <property type="entry name" value="Carbamoyl-phosphate synthase large chain"/>
    <property type="match status" value="1"/>
</dbReference>
<evidence type="ECO:0000256" key="5">
    <source>
        <dbReference type="ARBA" id="ARBA00022598"/>
    </source>
</evidence>
<dbReference type="UniPathway" id="UPA00070">
    <property type="reaction ID" value="UER00115"/>
</dbReference>
<dbReference type="Gene3D" id="3.30.470.20">
    <property type="entry name" value="ATP-grasp fold, B domain"/>
    <property type="match status" value="2"/>
</dbReference>
<dbReference type="Pfam" id="PF02786">
    <property type="entry name" value="CPSase_L_D2"/>
    <property type="match status" value="2"/>
</dbReference>
<dbReference type="EMBL" id="LFZW01000001">
    <property type="protein sequence ID" value="KMY49076.1"/>
    <property type="molecule type" value="Genomic_DNA"/>
</dbReference>
<feature type="binding site" evidence="16">
    <location>
        <position position="284"/>
    </location>
    <ligand>
        <name>ATP</name>
        <dbReference type="ChEBI" id="CHEBI:30616"/>
        <label>1</label>
    </ligand>
</feature>
<dbReference type="GO" id="GO:0005737">
    <property type="term" value="C:cytoplasm"/>
    <property type="evidence" value="ECO:0007669"/>
    <property type="project" value="TreeGrafter"/>
</dbReference>
<feature type="binding site" evidence="16">
    <location>
        <position position="710"/>
    </location>
    <ligand>
        <name>ATP</name>
        <dbReference type="ChEBI" id="CHEBI:30616"/>
        <label>2</label>
    </ligand>
</feature>
<dbReference type="NCBIfam" id="NF003671">
    <property type="entry name" value="PRK05294.1"/>
    <property type="match status" value="1"/>
</dbReference>
<dbReference type="SMART" id="SM01096">
    <property type="entry name" value="CPSase_L_D3"/>
    <property type="match status" value="1"/>
</dbReference>
<keyword evidence="4 16" id="KW-0055">Arginine biosynthesis</keyword>
<keyword evidence="8 16" id="KW-0677">Repeat</keyword>
<evidence type="ECO:0000256" key="16">
    <source>
        <dbReference type="HAMAP-Rule" id="MF_01210"/>
    </source>
</evidence>
<dbReference type="EC" id="6.3.5.5" evidence="16"/>
<dbReference type="GO" id="GO:0006541">
    <property type="term" value="P:glutamine metabolic process"/>
    <property type="evidence" value="ECO:0007669"/>
    <property type="project" value="TreeGrafter"/>
</dbReference>
<feature type="binding site" evidence="16">
    <location>
        <position position="284"/>
    </location>
    <ligand>
        <name>Mn(2+)</name>
        <dbReference type="ChEBI" id="CHEBI:29035"/>
        <label>1</label>
    </ligand>
</feature>
<comment type="similarity">
    <text evidence="3 16">Belongs to the CarB family.</text>
</comment>
<proteinExistence type="inferred from homology"/>
<feature type="binding site" evidence="16">
    <location>
        <position position="835"/>
    </location>
    <ligand>
        <name>Mg(2+)</name>
        <dbReference type="ChEBI" id="CHEBI:18420"/>
        <label>4</label>
    </ligand>
</feature>
<dbReference type="GO" id="GO:0004087">
    <property type="term" value="F:carbamoyl-phosphate synthase (ammonia) activity"/>
    <property type="evidence" value="ECO:0007669"/>
    <property type="project" value="UniProtKB-EC"/>
</dbReference>
<dbReference type="InterPro" id="IPR005479">
    <property type="entry name" value="CPAse_ATP-bd"/>
</dbReference>
<evidence type="ECO:0000256" key="2">
    <source>
        <dbReference type="ARBA" id="ARBA00005077"/>
    </source>
</evidence>
<dbReference type="InterPro" id="IPR036897">
    <property type="entry name" value="CarbamoylP_synth_lsu_oligo_sf"/>
</dbReference>
<feature type="binding site" evidence="16">
    <location>
        <position position="298"/>
    </location>
    <ligand>
        <name>Mn(2+)</name>
        <dbReference type="ChEBI" id="CHEBI:29035"/>
        <label>2</label>
    </ligand>
</feature>
<gene>
    <name evidence="16" type="primary">carB</name>
    <name evidence="18" type="ORF">AC625_05735</name>
</gene>
<dbReference type="NCBIfam" id="NF009455">
    <property type="entry name" value="PRK12815.1"/>
    <property type="match status" value="1"/>
</dbReference>
<keyword evidence="13" id="KW-0464">Manganese</keyword>
<feature type="binding site" evidence="16">
    <location>
        <position position="833"/>
    </location>
    <ligand>
        <name>Mn(2+)</name>
        <dbReference type="ChEBI" id="CHEBI:29035"/>
        <label>3</label>
    </ligand>
</feature>
<feature type="domain" description="ATP-grasp" evidence="17">
    <location>
        <begin position="674"/>
        <end position="862"/>
    </location>
</feature>
<feature type="binding site" evidence="16">
    <location>
        <position position="242"/>
    </location>
    <ligand>
        <name>ATP</name>
        <dbReference type="ChEBI" id="CHEBI:30616"/>
        <label>1</label>
    </ligand>
</feature>
<evidence type="ECO:0000256" key="12">
    <source>
        <dbReference type="ARBA" id="ARBA00022975"/>
    </source>
</evidence>
<feature type="binding site" evidence="16">
    <location>
        <position position="208"/>
    </location>
    <ligand>
        <name>ATP</name>
        <dbReference type="ChEBI" id="CHEBI:30616"/>
        <label>1</label>
    </ligand>
</feature>
<dbReference type="PROSITE" id="PS00866">
    <property type="entry name" value="CPSASE_1"/>
    <property type="match status" value="2"/>
</dbReference>
<protein>
    <recommendedName>
        <fullName evidence="16">Carbamoyl phosphate synthase large chain</fullName>
        <ecNumber evidence="16">6.3.4.16</ecNumber>
        <ecNumber evidence="16">6.3.5.5</ecNumber>
    </recommendedName>
    <alternativeName>
        <fullName evidence="16">Carbamoyl phosphate synthetase ammonia chain</fullName>
    </alternativeName>
</protein>
<feature type="binding site" evidence="16">
    <location>
        <position position="300"/>
    </location>
    <ligand>
        <name>Mg(2+)</name>
        <dbReference type="ChEBI" id="CHEBI:18420"/>
        <label>2</label>
    </ligand>
</feature>
<feature type="binding site" evidence="16">
    <location>
        <position position="298"/>
    </location>
    <ligand>
        <name>ATP</name>
        <dbReference type="ChEBI" id="CHEBI:30616"/>
        <label>1</label>
    </ligand>
</feature>
<evidence type="ECO:0000256" key="10">
    <source>
        <dbReference type="ARBA" id="ARBA00022840"/>
    </source>
</evidence>
<keyword evidence="12 16" id="KW-0665">Pyrimidine biosynthesis</keyword>
<evidence type="ECO:0000256" key="15">
    <source>
        <dbReference type="ARBA" id="ARBA00048816"/>
    </source>
</evidence>
<feature type="binding site" evidence="16">
    <location>
        <position position="129"/>
    </location>
    <ligand>
        <name>ATP</name>
        <dbReference type="ChEBI" id="CHEBI:30616"/>
        <label>1</label>
    </ligand>
</feature>
<dbReference type="SUPFAM" id="SSF56059">
    <property type="entry name" value="Glutathione synthetase ATP-binding domain-like"/>
    <property type="match status" value="2"/>
</dbReference>
<accession>A0A0K9GR60</accession>
<dbReference type="EC" id="6.3.4.16" evidence="16"/>
<dbReference type="FunFam" id="3.30.470.20:FF:000001">
    <property type="entry name" value="Carbamoyl-phosphate synthase large chain"/>
    <property type="match status" value="1"/>
</dbReference>
<feature type="binding site" evidence="16">
    <location>
        <position position="835"/>
    </location>
    <ligand>
        <name>Mn(2+)</name>
        <dbReference type="ChEBI" id="CHEBI:29035"/>
        <label>4</label>
    </ligand>
</feature>
<dbReference type="PANTHER" id="PTHR11405">
    <property type="entry name" value="CARBAMOYLTRANSFERASE FAMILY MEMBER"/>
    <property type="match status" value="1"/>
</dbReference>
<keyword evidence="5 16" id="KW-0436">Ligase</keyword>
<reference evidence="19" key="1">
    <citation type="submission" date="2015-07" db="EMBL/GenBank/DDBJ databases">
        <title>Genome sequencing project for genomic taxonomy and phylogenomics of Bacillus-like bacteria.</title>
        <authorList>
            <person name="Liu B."/>
            <person name="Wang J."/>
            <person name="Zhu Y."/>
            <person name="Liu G."/>
            <person name="Chen Q."/>
            <person name="Chen Z."/>
            <person name="Lan J."/>
            <person name="Che J."/>
            <person name="Ge C."/>
            <person name="Shi H."/>
            <person name="Pan Z."/>
            <person name="Liu X."/>
        </authorList>
    </citation>
    <scope>NUCLEOTIDE SEQUENCE [LARGE SCALE GENOMIC DNA]</scope>
    <source>
        <strain evidence="19">FJAT-27997</strain>
    </source>
</reference>
<dbReference type="Pfam" id="PF25596">
    <property type="entry name" value="CPSase_L_D1"/>
    <property type="match status" value="2"/>
</dbReference>
<dbReference type="Proteomes" id="UP000037146">
    <property type="component" value="Unassembled WGS sequence"/>
</dbReference>
<feature type="binding site" evidence="16">
    <location>
        <position position="833"/>
    </location>
    <ligand>
        <name>ATP</name>
        <dbReference type="ChEBI" id="CHEBI:30616"/>
        <label>2</label>
    </ligand>
</feature>
<feature type="binding site" evidence="16">
    <location>
        <position position="243"/>
    </location>
    <ligand>
        <name>ATP</name>
        <dbReference type="ChEBI" id="CHEBI:30616"/>
        <label>1</label>
    </ligand>
</feature>
<keyword evidence="6 16" id="KW-0028">Amino-acid biosynthesis</keyword>
<dbReference type="STRING" id="1679170.AC625_05735"/>
<dbReference type="AlphaFoldDB" id="A0A0K9GR60"/>
<feature type="binding site" evidence="16">
    <location>
        <position position="175"/>
    </location>
    <ligand>
        <name>ATP</name>
        <dbReference type="ChEBI" id="CHEBI:30616"/>
        <label>1</label>
    </ligand>
</feature>
<dbReference type="FunFam" id="3.40.50.20:FF:000002">
    <property type="entry name" value="Carbamoyl-phosphate synthase large chain"/>
    <property type="match status" value="1"/>
</dbReference>
<feature type="domain" description="ATP-grasp" evidence="17">
    <location>
        <begin position="133"/>
        <end position="327"/>
    </location>
</feature>
<evidence type="ECO:0000256" key="13">
    <source>
        <dbReference type="ARBA" id="ARBA00023211"/>
    </source>
</evidence>
<dbReference type="InterPro" id="IPR005480">
    <property type="entry name" value="CPSase_lsu_oligo"/>
</dbReference>
<feature type="binding site" evidence="16">
    <location>
        <position position="284"/>
    </location>
    <ligand>
        <name>Mg(2+)</name>
        <dbReference type="ChEBI" id="CHEBI:18420"/>
        <label>1</label>
    </ligand>
</feature>
<feature type="binding site" evidence="16">
    <location>
        <position position="298"/>
    </location>
    <ligand>
        <name>Mg(2+)</name>
        <dbReference type="ChEBI" id="CHEBI:18420"/>
        <label>1</label>
    </ligand>
</feature>
<dbReference type="InterPro" id="IPR006275">
    <property type="entry name" value="CPSase_lsu"/>
</dbReference>
<feature type="region of interest" description="Allosteric domain" evidence="16">
    <location>
        <begin position="932"/>
        <end position="1039"/>
    </location>
</feature>
<name>A0A0K9GR60_9BACI</name>
<dbReference type="PATRIC" id="fig|1679170.3.peg.1227"/>
<comment type="caution">
    <text evidence="18">The sequence shown here is derived from an EMBL/GenBank/DDBJ whole genome shotgun (WGS) entry which is preliminary data.</text>
</comment>
<dbReference type="RefSeq" id="WP_049680408.1">
    <property type="nucleotide sequence ID" value="NZ_LFZW01000001.1"/>
</dbReference>
<comment type="domain">
    <text evidence="16">The large subunit is composed of 2 ATP-grasp domains that are involved in binding the 2 ATP molecules needed for carbamoyl phosphate synthesis. The N-terminal ATP-grasp domain (referred to as the carboxyphosphate synthetic component) catalyzes the ATP-dependent phosphorylation of hydrogencarbonate to carboxyphosphate and the subsequent nucleophilic attack by ammonia to form a carbamate intermediate. The C-terminal ATP-grasp domain (referred to as the carbamoyl phosphate synthetic component) then catalyzes the phosphorylation of carbamate with the second ATP to form the end product carbamoyl phosphate. The reactive and unstable enzyme intermediates are sequentially channeled from one active site to the next through the interior of the protein over a distance of at least 96 A.</text>
</comment>
<feature type="binding site" evidence="16">
    <location>
        <position position="176"/>
    </location>
    <ligand>
        <name>ATP</name>
        <dbReference type="ChEBI" id="CHEBI:30616"/>
        <label>1</label>
    </ligand>
</feature>
<comment type="cofactor">
    <cofactor evidence="1">
        <name>Mn(2+)</name>
        <dbReference type="ChEBI" id="CHEBI:29035"/>
    </cofactor>
</comment>
<feature type="binding site" evidence="16">
    <location>
        <position position="821"/>
    </location>
    <ligand>
        <name>Mn(2+)</name>
        <dbReference type="ChEBI" id="CHEBI:29035"/>
        <label>3</label>
    </ligand>
</feature>
<dbReference type="FunFam" id="1.10.1030.10:FF:000002">
    <property type="entry name" value="Carbamoyl-phosphate synthase large chain"/>
    <property type="match status" value="1"/>
</dbReference>
<feature type="binding site" evidence="16">
    <location>
        <position position="833"/>
    </location>
    <ligand>
        <name>Mg(2+)</name>
        <dbReference type="ChEBI" id="CHEBI:18420"/>
        <label>3</label>
    </ligand>
</feature>
<dbReference type="UniPathway" id="UPA00068">
    <property type="reaction ID" value="UER00171"/>
</dbReference>
<dbReference type="PROSITE" id="PS00867">
    <property type="entry name" value="CPSASE_2"/>
    <property type="match status" value="2"/>
</dbReference>
<comment type="caution">
    <text evidence="16">Lacks conserved residue(s) required for the propagation of feature annotation.</text>
</comment>
<comment type="cofactor">
    <cofactor evidence="16">
        <name>Mg(2+)</name>
        <dbReference type="ChEBI" id="CHEBI:18420"/>
    </cofactor>
    <cofactor evidence="16">
        <name>Mn(2+)</name>
        <dbReference type="ChEBI" id="CHEBI:29035"/>
    </cofactor>
    <text evidence="16">Binds 4 Mg(2+) or Mn(2+) ions per subunit.</text>
</comment>
<dbReference type="InterPro" id="IPR058047">
    <property type="entry name" value="CPSase_preATP-grasp"/>
</dbReference>
<feature type="binding site" evidence="16">
    <location>
        <position position="833"/>
    </location>
    <ligand>
        <name>Mg(2+)</name>
        <dbReference type="ChEBI" id="CHEBI:18420"/>
        <label>4</label>
    </ligand>
</feature>
<feature type="binding site" evidence="16">
    <location>
        <position position="781"/>
    </location>
    <ligand>
        <name>ATP</name>
        <dbReference type="ChEBI" id="CHEBI:30616"/>
        <label>2</label>
    </ligand>
</feature>
<evidence type="ECO:0000256" key="14">
    <source>
        <dbReference type="ARBA" id="ARBA00047359"/>
    </source>
</evidence>
<comment type="pathway">
    <text evidence="16">Pyrimidine metabolism; UMP biosynthesis via de novo pathway; (S)-dihydroorotate from bicarbonate: step 1/3.</text>
</comment>
<dbReference type="PRINTS" id="PR00098">
    <property type="entry name" value="CPSASE"/>
</dbReference>
<evidence type="ECO:0000259" key="17">
    <source>
        <dbReference type="PROSITE" id="PS50975"/>
    </source>
</evidence>
<feature type="binding site" evidence="16">
    <location>
        <position position="821"/>
    </location>
    <ligand>
        <name>ATP</name>
        <dbReference type="ChEBI" id="CHEBI:30616"/>
        <label>2</label>
    </ligand>
</feature>
<sequence>MPKNHSIQTILVIGSGPIIIGQAAEFDYAGTQACLALKEEGYRVILVNNNPATIMTDDMNADAVYFEPLTCDVLEKIIAKEKPDGLLATLGGQTGLNLAYQLHEAGILEKYGVTLLGTPIDSIKKGEDRELFRQLMFEINEPVPESMIVHTYDEAVAFAEKIGFPIIVRPAYTLGGTGGGIAEEMDVFKELVRGGLQESPITQCLIERSIAGFKEIEYEVMRDSNQTCITICNMENIDPVGIHTGDSIVVAPSQTLSDEEYQMLRSASIKIISALGIIGGCNIQFALDPNSKSYYLIEVNPRVSRSSALASKATGYPIARIAAKLAVGYHLSELINPVTKSTYASFEPALDYVAVKFPRWPFDKFPTATRKLGTQMKATGEVMALHRSFEGAFQKAVDSLELKTLGLQLKSLKEKSLADLWDMLNEQTDERIFIIFELLRKNVTLEAIHDATKMDYFFLASFSTIIEMEKNLADKKLYEVTKEEFVFIKEKGFSDRYLASAWGVSEHEVRKQRITLGVTAAYKTVDTCAAEFESHTNYYYSTYFGENEQEKSAKQKVLIIGSGPIRIGQGIEFDYCSVHSVYALQQEHVETIMINNNPETVSTDFATADRLYFEPLTLEYVLNVIEAEGIQDVIVQFGGQTAINLAQGLEEQGINLLGTSFDIVDQLEDRDRFYTLLQKLDIPHVPGEMANKAQELLKQAEQIGFPVLLRPSYVIGGQGMEIIQDLQSLNNRLNNGKSLVYPMLIDSYIPGQEAEIDLIADGNDVYIPLVAEHIEKAGVHSGDSLAIFPSTTISDEVKEKMVVYSKKLVEELGYKGLMNIQFVIQNHNIYVLEVNPRASRTIPLISKISGVPLVQIATKILLGKYSLSNLLGKTGLEDDFSYSAIKYPVFSTFALSGLDSKVGPEMKSTGEGIAIANTVTEALAKVYHGHRSANKNGLFISPTINLSEETLNRVLDAKMVIADGDFESWLKQGNGAAVLSYGKSEEDQHLRLLAAKYRVLAFSEEETFLAYLQSLSEKEIKIASLQHWLHLNKKGVTLA</sequence>
<keyword evidence="9 16" id="KW-0547">Nucleotide-binding</keyword>
<dbReference type="HAMAP" id="MF_01210_B">
    <property type="entry name" value="CPSase_L_chain_B"/>
    <property type="match status" value="1"/>
</dbReference>
<keyword evidence="11" id="KW-0460">Magnesium</keyword>
<feature type="binding site" evidence="16">
    <location>
        <position position="778"/>
    </location>
    <ligand>
        <name>ATP</name>
        <dbReference type="ChEBI" id="CHEBI:30616"/>
        <label>2</label>
    </ligand>
</feature>
<dbReference type="GO" id="GO:0006526">
    <property type="term" value="P:L-arginine biosynthetic process"/>
    <property type="evidence" value="ECO:0007669"/>
    <property type="project" value="UniProtKB-UniRule"/>
</dbReference>
<dbReference type="InterPro" id="IPR011761">
    <property type="entry name" value="ATP-grasp"/>
</dbReference>
<comment type="pathway">
    <text evidence="2 16">Amino-acid biosynthesis; L-arginine biosynthesis; carbamoyl phosphate from bicarbonate: step 1/1.</text>
</comment>
<dbReference type="InterPro" id="IPR016185">
    <property type="entry name" value="PreATP-grasp_dom_sf"/>
</dbReference>
<dbReference type="PANTHER" id="PTHR11405:SF53">
    <property type="entry name" value="CARBAMOYL-PHOSPHATE SYNTHASE [AMMONIA], MITOCHONDRIAL"/>
    <property type="match status" value="1"/>
</dbReference>
<dbReference type="SUPFAM" id="SSF48108">
    <property type="entry name" value="Carbamoyl phosphate synthetase, large subunit connection domain"/>
    <property type="match status" value="1"/>
</dbReference>
<evidence type="ECO:0000256" key="9">
    <source>
        <dbReference type="ARBA" id="ARBA00022741"/>
    </source>
</evidence>
<evidence type="ECO:0000313" key="18">
    <source>
        <dbReference type="EMBL" id="KMY49076.1"/>
    </source>
</evidence>
<evidence type="ECO:0000256" key="6">
    <source>
        <dbReference type="ARBA" id="ARBA00022605"/>
    </source>
</evidence>
<dbReference type="Gene3D" id="3.40.50.20">
    <property type="match status" value="2"/>
</dbReference>